<protein>
    <submittedName>
        <fullName evidence="2">Hypothetical pathogenicity factor</fullName>
    </submittedName>
</protein>
<evidence type="ECO:0000256" key="1">
    <source>
        <dbReference type="SAM" id="MobiDB-lite"/>
    </source>
</evidence>
<feature type="compositionally biased region" description="Polar residues" evidence="1">
    <location>
        <begin position="7"/>
        <end position="25"/>
    </location>
</feature>
<evidence type="ECO:0000313" key="3">
    <source>
        <dbReference type="Proteomes" id="UP000018001"/>
    </source>
</evidence>
<accession>V5FLJ8</accession>
<dbReference type="InParanoid" id="V5FLJ8"/>
<gene>
    <name evidence="2" type="ORF">PVAR5_7531</name>
</gene>
<dbReference type="AlphaFoldDB" id="V5FLJ8"/>
<reference evidence="3" key="1">
    <citation type="journal article" date="2014" name="Genome Announc.">
        <title>Draft genome sequence of the formaldehyde-resistant fungus Byssochlamys spectabilis No. 5 (anamorph Paecilomyces variotii No. 5) (NBRC109023).</title>
        <authorList>
            <person name="Oka T."/>
            <person name="Ekino K."/>
            <person name="Fukuda K."/>
            <person name="Nomura Y."/>
        </authorList>
    </citation>
    <scope>NUCLEOTIDE SEQUENCE [LARGE SCALE GENOMIC DNA]</scope>
    <source>
        <strain evidence="3">No. 5 / NBRC 109023</strain>
    </source>
</reference>
<keyword evidence="3" id="KW-1185">Reference proteome</keyword>
<dbReference type="eggNOG" id="ENOG502SMWI">
    <property type="taxonomic scope" value="Eukaryota"/>
</dbReference>
<feature type="compositionally biased region" description="Polar residues" evidence="1">
    <location>
        <begin position="248"/>
        <end position="264"/>
    </location>
</feature>
<feature type="compositionally biased region" description="Low complexity" evidence="1">
    <location>
        <begin position="233"/>
        <end position="247"/>
    </location>
</feature>
<name>V5FLJ8_BYSSN</name>
<feature type="region of interest" description="Disordered" evidence="1">
    <location>
        <begin position="353"/>
        <end position="379"/>
    </location>
</feature>
<dbReference type="OrthoDB" id="4161595at2759"/>
<feature type="compositionally biased region" description="Polar residues" evidence="1">
    <location>
        <begin position="35"/>
        <end position="66"/>
    </location>
</feature>
<sequence>MDLSKILNPQGSSFPPSDMQVSCTPSIRLPGPNPDDSQSPFIHSSPETSNHPASTLQSTNTATLPSPITPEGLNALNISRDDGRLLPSPSQSPLSLSTETYQVPAPFDRIYAQPNMPHLEPKCEFSEGPCVTGGENLRKVISHIFGRNKNCTKLFPRHVWIHYCRKHYQRARYRTGDWPFVQCDLIMDSLDRMEAWGGVESFELVLRRRETRRTQADEDKESNEQNLPPSEFPSPEVSSPSSVVSFSQANGIQTLEGGNTTSENLPKKTPYVPPSPVPDWLREEVGPNKSFNDIRNILTRLKEYMAMVRAMKQNAMCPDPVKEIVTFPDIEILPRFRPGLIIAENDRVIAPRNGVRTRTSPPAVSRVSRKGGIQKYNMQ</sequence>
<dbReference type="HOGENOM" id="CLU_061832_0_0_1"/>
<organism evidence="2 3">
    <name type="scientific">Byssochlamys spectabilis (strain No. 5 / NBRC 109023)</name>
    <name type="common">Paecilomyces variotii</name>
    <dbReference type="NCBI Taxonomy" id="1356009"/>
    <lineage>
        <taxon>Eukaryota</taxon>
        <taxon>Fungi</taxon>
        <taxon>Dikarya</taxon>
        <taxon>Ascomycota</taxon>
        <taxon>Pezizomycotina</taxon>
        <taxon>Eurotiomycetes</taxon>
        <taxon>Eurotiomycetidae</taxon>
        <taxon>Eurotiales</taxon>
        <taxon>Thermoascaceae</taxon>
        <taxon>Paecilomyces</taxon>
    </lineage>
</organism>
<proteinExistence type="predicted"/>
<feature type="region of interest" description="Disordered" evidence="1">
    <location>
        <begin position="213"/>
        <end position="284"/>
    </location>
</feature>
<dbReference type="EMBL" id="BAUL01000262">
    <property type="protein sequence ID" value="GAD98829.1"/>
    <property type="molecule type" value="Genomic_DNA"/>
</dbReference>
<evidence type="ECO:0000313" key="2">
    <source>
        <dbReference type="EMBL" id="GAD98829.1"/>
    </source>
</evidence>
<feature type="region of interest" description="Disordered" evidence="1">
    <location>
        <begin position="1"/>
        <end position="72"/>
    </location>
</feature>
<dbReference type="Proteomes" id="UP000018001">
    <property type="component" value="Unassembled WGS sequence"/>
</dbReference>
<comment type="caution">
    <text evidence="2">The sequence shown here is derived from an EMBL/GenBank/DDBJ whole genome shotgun (WGS) entry which is preliminary data.</text>
</comment>